<accession>E3T4M3</accession>
<proteinExistence type="predicted"/>
<dbReference type="GeneID" id="9887505"/>
<sequence>MTNLLNDINNILLHTEGDKYFNLDNISILPISTIVYGKITFLLEQLNNLNSKGFFIVPAYETKNNKEIQLAVTGKCKYNEKPMDAIKREVAEELGLKINSAPINIIQIPDRQNEIYFSIVKSDKISSNDLLYNSHNNVKDNPNKKVICWIYVENIDEETIFNRLRKKSDDKAGKIISIIPVTVMKMILNKWINKKIKKVSRFSFTI</sequence>
<evidence type="ECO:0000313" key="1">
    <source>
        <dbReference type="EMBL" id="ADO67136.1"/>
    </source>
</evidence>
<protein>
    <recommendedName>
        <fullName evidence="3">Nudix hydrolase domain-containing protein</fullName>
    </recommendedName>
</protein>
<dbReference type="RefSeq" id="YP_003969735.1">
    <property type="nucleotide sequence ID" value="NC_014637.1"/>
</dbReference>
<evidence type="ECO:0000313" key="2">
    <source>
        <dbReference type="Proteomes" id="UP000029781"/>
    </source>
</evidence>
<dbReference type="Gene3D" id="3.90.79.10">
    <property type="entry name" value="Nucleoside Triphosphate Pyrophosphohydrolase"/>
    <property type="match status" value="1"/>
</dbReference>
<dbReference type="KEGG" id="vg:9887505"/>
<dbReference type="GO" id="GO:0016787">
    <property type="term" value="F:hydrolase activity"/>
    <property type="evidence" value="ECO:0007669"/>
    <property type="project" value="UniProtKB-KW"/>
</dbReference>
<dbReference type="Proteomes" id="UP000029781">
    <property type="component" value="Segment"/>
</dbReference>
<gene>
    <name evidence="1" type="ORF">crov103</name>
</gene>
<evidence type="ECO:0008006" key="3">
    <source>
        <dbReference type="Google" id="ProtNLM"/>
    </source>
</evidence>
<dbReference type="InterPro" id="IPR020084">
    <property type="entry name" value="NUDIX_hydrolase_CS"/>
</dbReference>
<dbReference type="EMBL" id="GU244497">
    <property type="protein sequence ID" value="ADO67136.1"/>
    <property type="molecule type" value="Genomic_DNA"/>
</dbReference>
<organismHost>
    <name type="scientific">Cafeteria roenbergensis</name>
    <name type="common">Marine flagellate</name>
    <dbReference type="NCBI Taxonomy" id="33653"/>
</organismHost>
<dbReference type="PROSITE" id="PS00893">
    <property type="entry name" value="NUDIX_BOX"/>
    <property type="match status" value="1"/>
</dbReference>
<organism evidence="1 2">
    <name type="scientific">Cafeteria roenbergensis virus (strain BV-PW1)</name>
    <name type="common">CroV</name>
    <dbReference type="NCBI Taxonomy" id="693272"/>
    <lineage>
        <taxon>Viruses</taxon>
        <taxon>Varidnaviria</taxon>
        <taxon>Bamfordvirae</taxon>
        <taxon>Nucleocytoviricota</taxon>
        <taxon>Megaviricetes</taxon>
        <taxon>Imitervirales</taxon>
        <taxon>Mimiviridae</taxon>
        <taxon>Aliimimivirinae</taxon>
        <taxon>Rheavirus</taxon>
        <taxon>Rheavirus sinusmexicani</taxon>
    </lineage>
</organism>
<keyword evidence="2" id="KW-1185">Reference proteome</keyword>
<reference evidence="1 2" key="1">
    <citation type="journal article" date="2010" name="Proc. Natl. Acad. Sci. U.S.A.">
        <title>Giant virus with a remarkable complement of genes infects marine zooplankton.</title>
        <authorList>
            <person name="Fischer M.G."/>
            <person name="Allen M.J."/>
            <person name="Wilson W.H."/>
            <person name="Suttle C.A."/>
        </authorList>
    </citation>
    <scope>NUCLEOTIDE SEQUENCE [LARGE SCALE GENOMIC DNA]</scope>
    <source>
        <strain evidence="1 2">BV-PW1</strain>
    </source>
</reference>
<name>E3T4M3_CROVB</name>
<dbReference type="InterPro" id="IPR015797">
    <property type="entry name" value="NUDIX_hydrolase-like_dom_sf"/>
</dbReference>
<dbReference type="SUPFAM" id="SSF55811">
    <property type="entry name" value="Nudix"/>
    <property type="match status" value="1"/>
</dbReference>